<reference evidence="1" key="1">
    <citation type="journal article" date="2021" name="PeerJ">
        <title>Extensive microbial diversity within the chicken gut microbiome revealed by metagenomics and culture.</title>
        <authorList>
            <person name="Gilroy R."/>
            <person name="Ravi A."/>
            <person name="Getino M."/>
            <person name="Pursley I."/>
            <person name="Horton D.L."/>
            <person name="Alikhan N.F."/>
            <person name="Baker D."/>
            <person name="Gharbi K."/>
            <person name="Hall N."/>
            <person name="Watson M."/>
            <person name="Adriaenssens E.M."/>
            <person name="Foster-Nyarko E."/>
            <person name="Jarju S."/>
            <person name="Secka A."/>
            <person name="Antonio M."/>
            <person name="Oren A."/>
            <person name="Chaudhuri R.R."/>
            <person name="La Ragione R."/>
            <person name="Hildebrand F."/>
            <person name="Pallen M.J."/>
        </authorList>
    </citation>
    <scope>NUCLEOTIDE SEQUENCE</scope>
    <source>
        <strain evidence="1">CHK179-5677</strain>
    </source>
</reference>
<organism evidence="1 2">
    <name type="scientific">Pseudoflavonifractor capillosus</name>
    <dbReference type="NCBI Taxonomy" id="106588"/>
    <lineage>
        <taxon>Bacteria</taxon>
        <taxon>Bacillati</taxon>
        <taxon>Bacillota</taxon>
        <taxon>Clostridia</taxon>
        <taxon>Eubacteriales</taxon>
        <taxon>Oscillospiraceae</taxon>
        <taxon>Pseudoflavonifractor</taxon>
    </lineage>
</organism>
<reference evidence="1" key="2">
    <citation type="submission" date="2021-09" db="EMBL/GenBank/DDBJ databases">
        <authorList>
            <person name="Gilroy R."/>
        </authorList>
    </citation>
    <scope>NUCLEOTIDE SEQUENCE</scope>
    <source>
        <strain evidence="1">CHK179-5677</strain>
    </source>
</reference>
<evidence type="ECO:0000313" key="2">
    <source>
        <dbReference type="Proteomes" id="UP000760668"/>
    </source>
</evidence>
<dbReference type="AlphaFoldDB" id="A0A921ST78"/>
<comment type="caution">
    <text evidence="1">The sequence shown here is derived from an EMBL/GenBank/DDBJ whole genome shotgun (WGS) entry which is preliminary data.</text>
</comment>
<dbReference type="EMBL" id="DYUC01000082">
    <property type="protein sequence ID" value="HJG87007.1"/>
    <property type="molecule type" value="Genomic_DNA"/>
</dbReference>
<name>A0A921ST78_9FIRM</name>
<dbReference type="Proteomes" id="UP000760668">
    <property type="component" value="Unassembled WGS sequence"/>
</dbReference>
<proteinExistence type="predicted"/>
<gene>
    <name evidence="1" type="ORF">K8V01_08310</name>
</gene>
<evidence type="ECO:0000313" key="1">
    <source>
        <dbReference type="EMBL" id="HJG87007.1"/>
    </source>
</evidence>
<protein>
    <submittedName>
        <fullName evidence="1">DUF2313 domain-containing protein</fullName>
    </submittedName>
</protein>
<accession>A0A921ST78</accession>
<dbReference type="RefSeq" id="WP_295368225.1">
    <property type="nucleotide sequence ID" value="NZ_DYUC01000082.1"/>
</dbReference>
<sequence length="188" mass="20378">MSCGAYLKELLRPLGVYRLEGTINGGELEAQGQALDGVAGTLDIIQREMLLTTAEDAGLEAIERLLSRRPVAGTAEGRRAALAALLRIGGDSFTLAAINDNLAGCGINAVASETGTAGTVEVRFPDVPGIPDGFEALRAIIEDILPCHLAVEYVYWYVTWEELEERFVTWGDLEQLNLTWDEVEKLVT</sequence>